<organism evidence="2 3">
    <name type="scientific">Immersiella caudata</name>
    <dbReference type="NCBI Taxonomy" id="314043"/>
    <lineage>
        <taxon>Eukaryota</taxon>
        <taxon>Fungi</taxon>
        <taxon>Dikarya</taxon>
        <taxon>Ascomycota</taxon>
        <taxon>Pezizomycotina</taxon>
        <taxon>Sordariomycetes</taxon>
        <taxon>Sordariomycetidae</taxon>
        <taxon>Sordariales</taxon>
        <taxon>Lasiosphaeriaceae</taxon>
        <taxon>Immersiella</taxon>
    </lineage>
</organism>
<evidence type="ECO:0000313" key="2">
    <source>
        <dbReference type="EMBL" id="KAK0620543.1"/>
    </source>
</evidence>
<evidence type="ECO:0000313" key="3">
    <source>
        <dbReference type="Proteomes" id="UP001175000"/>
    </source>
</evidence>
<keyword evidence="3" id="KW-1185">Reference proteome</keyword>
<feature type="compositionally biased region" description="Basic and acidic residues" evidence="1">
    <location>
        <begin position="264"/>
        <end position="279"/>
    </location>
</feature>
<accession>A0AA40C0X8</accession>
<dbReference type="EMBL" id="JAULSU010000004">
    <property type="protein sequence ID" value="KAK0620543.1"/>
    <property type="molecule type" value="Genomic_DNA"/>
</dbReference>
<dbReference type="AlphaFoldDB" id="A0AA40C0X8"/>
<feature type="compositionally biased region" description="Polar residues" evidence="1">
    <location>
        <begin position="215"/>
        <end position="226"/>
    </location>
</feature>
<reference evidence="2" key="1">
    <citation type="submission" date="2023-06" db="EMBL/GenBank/DDBJ databases">
        <title>Genome-scale phylogeny and comparative genomics of the fungal order Sordariales.</title>
        <authorList>
            <consortium name="Lawrence Berkeley National Laboratory"/>
            <person name="Hensen N."/>
            <person name="Bonometti L."/>
            <person name="Westerberg I."/>
            <person name="Brannstrom I.O."/>
            <person name="Guillou S."/>
            <person name="Cros-Aarteil S."/>
            <person name="Calhoun S."/>
            <person name="Haridas S."/>
            <person name="Kuo A."/>
            <person name="Mondo S."/>
            <person name="Pangilinan J."/>
            <person name="Riley R."/>
            <person name="Labutti K."/>
            <person name="Andreopoulos B."/>
            <person name="Lipzen A."/>
            <person name="Chen C."/>
            <person name="Yanf M."/>
            <person name="Daum C."/>
            <person name="Ng V."/>
            <person name="Clum A."/>
            <person name="Steindorff A."/>
            <person name="Ohm R."/>
            <person name="Martin F."/>
            <person name="Silar P."/>
            <person name="Natvig D."/>
            <person name="Lalanne C."/>
            <person name="Gautier V."/>
            <person name="Ament-Velasquez S.L."/>
            <person name="Kruys A."/>
            <person name="Hutchinson M.I."/>
            <person name="Powell A.J."/>
            <person name="Barry K."/>
            <person name="Miller A.N."/>
            <person name="Grigoriev I.V."/>
            <person name="Debuchy R."/>
            <person name="Gladieux P."/>
            <person name="Thoren M.H."/>
            <person name="Johannesson H."/>
        </authorList>
    </citation>
    <scope>NUCLEOTIDE SEQUENCE</scope>
    <source>
        <strain evidence="2">CBS 606.72</strain>
    </source>
</reference>
<feature type="region of interest" description="Disordered" evidence="1">
    <location>
        <begin position="168"/>
        <end position="294"/>
    </location>
</feature>
<evidence type="ECO:0008006" key="4">
    <source>
        <dbReference type="Google" id="ProtNLM"/>
    </source>
</evidence>
<dbReference type="Proteomes" id="UP001175000">
    <property type="component" value="Unassembled WGS sequence"/>
</dbReference>
<comment type="caution">
    <text evidence="2">The sequence shown here is derived from an EMBL/GenBank/DDBJ whole genome shotgun (WGS) entry which is preliminary data.</text>
</comment>
<name>A0AA40C0X8_9PEZI</name>
<gene>
    <name evidence="2" type="ORF">B0T14DRAFT_567286</name>
</gene>
<proteinExistence type="predicted"/>
<feature type="compositionally biased region" description="Acidic residues" evidence="1">
    <location>
        <begin position="186"/>
        <end position="198"/>
    </location>
</feature>
<protein>
    <recommendedName>
        <fullName evidence="4">Fungal N-terminal domain-containing protein</fullName>
    </recommendedName>
</protein>
<evidence type="ECO:0000256" key="1">
    <source>
        <dbReference type="SAM" id="MobiDB-lite"/>
    </source>
</evidence>
<sequence length="294" mass="32048">MEPLSAAVSVLGIIVFAAQGVLAFISTLEAIREAEERVQAVLSQLRILKSLLEDAEALSNSGSDRNKEAMVTLHDALEPHVRRAESILERSGLADGTVFNVGTDLVTDLQNLYFETNMIDHSIDDEDHTAELISLAFEMACIEQSATYHRGGAIVWDKTDFDERLVSTETEVEDDADISSTRAEDTDLEAGSEDEDGESAVFNDGSDGSEAFIFNESTDGNESAGGSESGRNHHHDSDDDSSYYSTYSHRSKRTGSRRASSMSSDRRVSVSSEEGERSSQDGMSQDGIRGSENW</sequence>